<keyword evidence="3" id="KW-1185">Reference proteome</keyword>
<evidence type="ECO:0000313" key="3">
    <source>
        <dbReference type="Proteomes" id="UP001152798"/>
    </source>
</evidence>
<feature type="compositionally biased region" description="Basic residues" evidence="1">
    <location>
        <begin position="150"/>
        <end position="163"/>
    </location>
</feature>
<dbReference type="OrthoDB" id="10658874at2759"/>
<organism evidence="2 3">
    <name type="scientific">Nezara viridula</name>
    <name type="common">Southern green stink bug</name>
    <name type="synonym">Cimex viridulus</name>
    <dbReference type="NCBI Taxonomy" id="85310"/>
    <lineage>
        <taxon>Eukaryota</taxon>
        <taxon>Metazoa</taxon>
        <taxon>Ecdysozoa</taxon>
        <taxon>Arthropoda</taxon>
        <taxon>Hexapoda</taxon>
        <taxon>Insecta</taxon>
        <taxon>Pterygota</taxon>
        <taxon>Neoptera</taxon>
        <taxon>Paraneoptera</taxon>
        <taxon>Hemiptera</taxon>
        <taxon>Heteroptera</taxon>
        <taxon>Panheteroptera</taxon>
        <taxon>Pentatomomorpha</taxon>
        <taxon>Pentatomoidea</taxon>
        <taxon>Pentatomidae</taxon>
        <taxon>Pentatominae</taxon>
        <taxon>Nezara</taxon>
    </lineage>
</organism>
<dbReference type="AlphaFoldDB" id="A0A9P0E7J0"/>
<feature type="compositionally biased region" description="Basic residues" evidence="1">
    <location>
        <begin position="79"/>
        <end position="101"/>
    </location>
</feature>
<feature type="compositionally biased region" description="Polar residues" evidence="1">
    <location>
        <begin position="194"/>
        <end position="203"/>
    </location>
</feature>
<evidence type="ECO:0000256" key="1">
    <source>
        <dbReference type="SAM" id="MobiDB-lite"/>
    </source>
</evidence>
<name>A0A9P0E7J0_NEZVI</name>
<protein>
    <submittedName>
        <fullName evidence="2">Uncharacterized protein</fullName>
    </submittedName>
</protein>
<evidence type="ECO:0000313" key="2">
    <source>
        <dbReference type="EMBL" id="CAH1392300.1"/>
    </source>
</evidence>
<feature type="region of interest" description="Disordered" evidence="1">
    <location>
        <begin position="69"/>
        <end position="203"/>
    </location>
</feature>
<dbReference type="Proteomes" id="UP001152798">
    <property type="component" value="Chromosome 1"/>
</dbReference>
<reference evidence="2" key="1">
    <citation type="submission" date="2022-01" db="EMBL/GenBank/DDBJ databases">
        <authorList>
            <person name="King R."/>
        </authorList>
    </citation>
    <scope>NUCLEOTIDE SEQUENCE</scope>
</reference>
<accession>A0A9P0E7J0</accession>
<sequence length="203" mass="23449">MDPVSQLVVYLCIAGNIGSTLANEIPMRKNQELQPPLGGSETVPSSQRLSVPRLNRTVLDDPQTSLINLPNGQPGKELHGHRYRRSHKYIPRNVNYHKRRARASDYPDANDGSTKPKPRVYGISGSNIRIYHGKQEENKSPEFGQSYRSPRNKKHKKRPRFQNHGRYNEESEYEYDNERRASRRQGPRHDSMGWSINSKPNDY</sequence>
<gene>
    <name evidence="2" type="ORF">NEZAVI_LOCUS3150</name>
</gene>
<dbReference type="EMBL" id="OV725077">
    <property type="protein sequence ID" value="CAH1392300.1"/>
    <property type="molecule type" value="Genomic_DNA"/>
</dbReference>
<proteinExistence type="predicted"/>